<reference evidence="1 2" key="1">
    <citation type="submission" date="2022-06" db="EMBL/GenBank/DDBJ databases">
        <title>Actinoplanes abujensis sp. nov., isolated from Nigerian arid soil.</title>
        <authorList>
            <person name="Ding P."/>
        </authorList>
    </citation>
    <scope>NUCLEOTIDE SEQUENCE [LARGE SCALE GENOMIC DNA]</scope>
    <source>
        <strain evidence="2">TRM88002</strain>
    </source>
</reference>
<dbReference type="EMBL" id="JAMQOL010000047">
    <property type="protein sequence ID" value="MCM4082201.1"/>
    <property type="molecule type" value="Genomic_DNA"/>
</dbReference>
<keyword evidence="2" id="KW-1185">Reference proteome</keyword>
<name>A0ABT0Y829_9ACTN</name>
<evidence type="ECO:0000313" key="2">
    <source>
        <dbReference type="Proteomes" id="UP001523216"/>
    </source>
</evidence>
<proteinExistence type="predicted"/>
<comment type="caution">
    <text evidence="1">The sequence shown here is derived from an EMBL/GenBank/DDBJ whole genome shotgun (WGS) entry which is preliminary data.</text>
</comment>
<accession>A0ABT0Y829</accession>
<dbReference type="Proteomes" id="UP001523216">
    <property type="component" value="Unassembled WGS sequence"/>
</dbReference>
<evidence type="ECO:0000313" key="1">
    <source>
        <dbReference type="EMBL" id="MCM4082201.1"/>
    </source>
</evidence>
<sequence>MSHHELTPKSRYAEYRIAVGWDRPLGSYFAQVINHNPEPAAQSASRAIGAVLCRLAPILHLPDRWRPAEPVFIWLGADRVAILDPAEVVDAVAPYAVIPPVLANVLALDRRREGSRHYRR</sequence>
<gene>
    <name evidence="1" type="ORF">LXN57_32010</name>
</gene>
<dbReference type="RefSeq" id="WP_251801921.1">
    <property type="nucleotide sequence ID" value="NZ_JAMQOL010000047.1"/>
</dbReference>
<organism evidence="1 2">
    <name type="scientific">Paractinoplanes hotanensis</name>
    <dbReference type="NCBI Taxonomy" id="2906497"/>
    <lineage>
        <taxon>Bacteria</taxon>
        <taxon>Bacillati</taxon>
        <taxon>Actinomycetota</taxon>
        <taxon>Actinomycetes</taxon>
        <taxon>Micromonosporales</taxon>
        <taxon>Micromonosporaceae</taxon>
        <taxon>Paractinoplanes</taxon>
    </lineage>
</organism>
<protein>
    <submittedName>
        <fullName evidence="1">Uncharacterized protein</fullName>
    </submittedName>
</protein>